<feature type="compositionally biased region" description="Low complexity" evidence="1">
    <location>
        <begin position="520"/>
        <end position="544"/>
    </location>
</feature>
<feature type="domain" description="DUF5776" evidence="2">
    <location>
        <begin position="637"/>
        <end position="705"/>
    </location>
</feature>
<name>H1LDX9_9LACO</name>
<dbReference type="AlphaFoldDB" id="H1LDX9"/>
<reference evidence="3 4" key="1">
    <citation type="submission" date="2011-09" db="EMBL/GenBank/DDBJ databases">
        <authorList>
            <person name="Weinstock G."/>
            <person name="Sodergren E."/>
            <person name="Clifton S."/>
            <person name="Fulton L."/>
            <person name="Fulton B."/>
            <person name="Courtney L."/>
            <person name="Fronick C."/>
            <person name="Harrison M."/>
            <person name="Strong C."/>
            <person name="Farmer C."/>
            <person name="Delahaunty K."/>
            <person name="Markovic C."/>
            <person name="Hall O."/>
            <person name="Minx P."/>
            <person name="Tomlinson C."/>
            <person name="Mitreva M."/>
            <person name="Hou S."/>
            <person name="Chen J."/>
            <person name="Wollam A."/>
            <person name="Pepin K.H."/>
            <person name="Johnson M."/>
            <person name="Bhonagiri V."/>
            <person name="Zhang X."/>
            <person name="Suruliraj S."/>
            <person name="Warren W."/>
            <person name="Chinwalla A."/>
            <person name="Mardis E.R."/>
            <person name="Wilson R.K."/>
        </authorList>
    </citation>
    <scope>NUCLEOTIDE SEQUENCE [LARGE SCALE GENOMIC DNA]</scope>
    <source>
        <strain evidence="3 4">F0435</strain>
    </source>
</reference>
<dbReference type="PATRIC" id="fig|797516.3.peg.720"/>
<proteinExistence type="predicted"/>
<dbReference type="InterPro" id="IPR044081">
    <property type="entry name" value="DUF5776"/>
</dbReference>
<dbReference type="Pfam" id="PF19087">
    <property type="entry name" value="DUF5776"/>
    <property type="match status" value="1"/>
</dbReference>
<evidence type="ECO:0000256" key="1">
    <source>
        <dbReference type="SAM" id="MobiDB-lite"/>
    </source>
</evidence>
<comment type="caution">
    <text evidence="3">The sequence shown here is derived from an EMBL/GenBank/DDBJ whole genome shotgun (WGS) entry which is preliminary data.</text>
</comment>
<protein>
    <recommendedName>
        <fullName evidence="2">DUF5776 domain-containing protein</fullName>
    </recommendedName>
</protein>
<gene>
    <name evidence="3" type="ORF">HMPREF9104_00805</name>
</gene>
<dbReference type="STRING" id="797516.HMPREF9104_00805"/>
<evidence type="ECO:0000313" key="4">
    <source>
        <dbReference type="Proteomes" id="UP000005025"/>
    </source>
</evidence>
<evidence type="ECO:0000259" key="2">
    <source>
        <dbReference type="Pfam" id="PF19087"/>
    </source>
</evidence>
<feature type="region of interest" description="Disordered" evidence="1">
    <location>
        <begin position="499"/>
        <end position="547"/>
    </location>
</feature>
<dbReference type="HOGENOM" id="CLU_398374_0_0_9"/>
<sequence length="710" mass="77742">MLIQKIQRGVFMRNIVKLRKAFLSILLTAFGLLLVFGMQPNKVNAADESPFYNGTVNNLSPNSDTITANGLEHYVWMTADNGNGTEAQSNYGTVQPGIAHNFLIKNGNYQNLQLHLKLTNPSKTDTVTIMNECLDLPDAPDLKDAASSQVAYSGSGPVMPDTKVTSNPSSVHLWYDFTNHDGTDTNAPDLDWSKLYRVSVTSGNKLAPGQSIQINVPLTVTPDKNGNTSDFTFADLSYKVNVPTYIQNWARVASPIPLPYRKAGYEGYITAGQWQYSDRKIHFASDVQQYMPKIADSLNAIGYDNTNSADDGAPDDTVLYTGGNVMVHLDKLRSANGTESLADELHQNGYSLLIYDKDSGDKAGQELNTYVFHTTGGASTNPLLPNGFPAMGTKYNGKLLGPVEVTIQQLVAASNKTIPVTKDGTWNPYDGVTFYGTDQKPLATVPDSASYVVKKVDVNNNESAVANNKVDTTKDGVYHVTYTYVVNKYITVKKTVTITVGKGNPTPTPTPTPNNGGGSNNTNNGSSTSPVNNSTGNSTTTTTNEPAVPNYAAVKGSVVYATKGMYLYKNANFRKSQRIAKYSKAKRVNRPMFVVTGYVRSNNGTLRYKVRDVNHGKKTANKVGYITASRKYVVNVYYKTMPKNKKITVISKKGVHAYKNANLTGKAKTYKNGKHLRVRRIVKHNLTTRYQLSNGDYVTANKKLIIQGNY</sequence>
<evidence type="ECO:0000313" key="3">
    <source>
        <dbReference type="EMBL" id="EHO52911.1"/>
    </source>
</evidence>
<accession>H1LDX9</accession>
<organism evidence="3 4">
    <name type="scientific">Lentilactobacillus kisonensis F0435</name>
    <dbReference type="NCBI Taxonomy" id="797516"/>
    <lineage>
        <taxon>Bacteria</taxon>
        <taxon>Bacillati</taxon>
        <taxon>Bacillota</taxon>
        <taxon>Bacilli</taxon>
        <taxon>Lactobacillales</taxon>
        <taxon>Lactobacillaceae</taxon>
        <taxon>Lentilactobacillus</taxon>
    </lineage>
</organism>
<dbReference type="Proteomes" id="UP000005025">
    <property type="component" value="Unassembled WGS sequence"/>
</dbReference>
<dbReference type="EMBL" id="AGRJ01000082">
    <property type="protein sequence ID" value="EHO52911.1"/>
    <property type="molecule type" value="Genomic_DNA"/>
</dbReference>